<reference evidence="5 7" key="2">
    <citation type="submission" date="2019-07" db="EMBL/GenBank/DDBJ databases">
        <title>Genomic Encyclopedia of Type Strains, Phase I: the one thousand microbial genomes (KMG-I) project.</title>
        <authorList>
            <person name="Kyrpides N."/>
        </authorList>
    </citation>
    <scope>NUCLEOTIDE SEQUENCE [LARGE SCALE GENOMIC DNA]</scope>
    <source>
        <strain evidence="5 7">DSM 17909</strain>
    </source>
</reference>
<dbReference type="Pfam" id="PF13649">
    <property type="entry name" value="Methyltransf_25"/>
    <property type="match status" value="1"/>
</dbReference>
<proteinExistence type="predicted"/>
<feature type="domain" description="Methyltransferase" evidence="3">
    <location>
        <begin position="39"/>
        <end position="124"/>
    </location>
</feature>
<dbReference type="InterPro" id="IPR041698">
    <property type="entry name" value="Methyltransf_25"/>
</dbReference>
<keyword evidence="1 5" id="KW-0489">Methyltransferase</keyword>
<protein>
    <submittedName>
        <fullName evidence="5">Methyltransferase family protein</fullName>
    </submittedName>
</protein>
<evidence type="ECO:0000313" key="4">
    <source>
        <dbReference type="EMBL" id="CDG18635.1"/>
    </source>
</evidence>
<evidence type="ECO:0000313" key="5">
    <source>
        <dbReference type="EMBL" id="TYP07021.1"/>
    </source>
</evidence>
<evidence type="ECO:0000259" key="3">
    <source>
        <dbReference type="Pfam" id="PF13649"/>
    </source>
</evidence>
<dbReference type="KEGG" id="xdo:XDD1_2936"/>
<dbReference type="Gene3D" id="3.40.50.150">
    <property type="entry name" value="Vaccinia Virus protein VP39"/>
    <property type="match status" value="1"/>
</dbReference>
<dbReference type="AlphaFoldDB" id="A0A068QXQ6"/>
<gene>
    <name evidence="5" type="ORF">LY16_01788</name>
    <name evidence="4" type="ORF">XDD1_2936</name>
</gene>
<dbReference type="GO" id="GO:0032259">
    <property type="term" value="P:methylation"/>
    <property type="evidence" value="ECO:0007669"/>
    <property type="project" value="UniProtKB-KW"/>
</dbReference>
<keyword evidence="2" id="KW-0808">Transferase</keyword>
<dbReference type="PANTHER" id="PTHR44942">
    <property type="entry name" value="METHYLTRANSF_11 DOMAIN-CONTAINING PROTEIN"/>
    <property type="match status" value="1"/>
</dbReference>
<evidence type="ECO:0000313" key="7">
    <source>
        <dbReference type="Proteomes" id="UP000324170"/>
    </source>
</evidence>
<dbReference type="RefSeq" id="WP_045971961.1">
    <property type="nucleotide sequence ID" value="NZ_CAWMED010000001.1"/>
</dbReference>
<dbReference type="EMBL" id="VNHN01000024">
    <property type="protein sequence ID" value="TYP07021.1"/>
    <property type="molecule type" value="Genomic_DNA"/>
</dbReference>
<dbReference type="HOGENOM" id="CLU_1122906_0_0_6"/>
<dbReference type="CDD" id="cd02440">
    <property type="entry name" value="AdoMet_MTases"/>
    <property type="match status" value="1"/>
</dbReference>
<accession>A0A068QXQ6</accession>
<sequence>MKQFNKNAQAYNIVRRKITYPDTLYVSLASRTPAKEAALDIGCGNGVSTVRLQGLFEHVEGCDIGDALIDKARHNSPDIQFNVSPAETFSPSHSFDLITSATSFYWMDRKRILMNLREWLKPGGLFCAYKYGFPVVYGPLRDYIERELVTRWSRYRDPRLTQYDNTLELMGDCPHLQDACRELFANMIFLSPEEVALFFLSTSYVTRYIEEEGGEEYEHQFMTAVTNIDKSSSVAVNFDIHAFTAVKLR</sequence>
<dbReference type="OrthoDB" id="9797252at2"/>
<dbReference type="GO" id="GO:0008168">
    <property type="term" value="F:methyltransferase activity"/>
    <property type="evidence" value="ECO:0007669"/>
    <property type="project" value="UniProtKB-KW"/>
</dbReference>
<organism evidence="4 6">
    <name type="scientific">Xenorhabdus doucetiae</name>
    <dbReference type="NCBI Taxonomy" id="351671"/>
    <lineage>
        <taxon>Bacteria</taxon>
        <taxon>Pseudomonadati</taxon>
        <taxon>Pseudomonadota</taxon>
        <taxon>Gammaproteobacteria</taxon>
        <taxon>Enterobacterales</taxon>
        <taxon>Morganellaceae</taxon>
        <taxon>Xenorhabdus</taxon>
    </lineage>
</organism>
<keyword evidence="7" id="KW-1185">Reference proteome</keyword>
<name>A0A068QXQ6_9GAMM</name>
<reference evidence="4 6" key="1">
    <citation type="submission" date="2013-07" db="EMBL/GenBank/DDBJ databases">
        <authorList>
            <person name="Genoscope - CEA"/>
        </authorList>
    </citation>
    <scope>NUCLEOTIDE SEQUENCE [LARGE SCALE GENOMIC DNA]</scope>
    <source>
        <strain evidence="4">FRM16</strain>
        <strain evidence="6">FRM16 / DSM 17909</strain>
    </source>
</reference>
<dbReference type="PANTHER" id="PTHR44942:SF4">
    <property type="entry name" value="METHYLTRANSFERASE TYPE 11 DOMAIN-CONTAINING PROTEIN"/>
    <property type="match status" value="1"/>
</dbReference>
<dbReference type="Proteomes" id="UP000032721">
    <property type="component" value="Chromosome"/>
</dbReference>
<dbReference type="InterPro" id="IPR051052">
    <property type="entry name" value="Diverse_substrate_MTase"/>
</dbReference>
<dbReference type="SUPFAM" id="SSF53335">
    <property type="entry name" value="S-adenosyl-L-methionine-dependent methyltransferases"/>
    <property type="match status" value="1"/>
</dbReference>
<dbReference type="Proteomes" id="UP000324170">
    <property type="component" value="Unassembled WGS sequence"/>
</dbReference>
<evidence type="ECO:0000256" key="1">
    <source>
        <dbReference type="ARBA" id="ARBA00022603"/>
    </source>
</evidence>
<evidence type="ECO:0000256" key="2">
    <source>
        <dbReference type="ARBA" id="ARBA00022679"/>
    </source>
</evidence>
<dbReference type="InterPro" id="IPR029063">
    <property type="entry name" value="SAM-dependent_MTases_sf"/>
</dbReference>
<dbReference type="EMBL" id="FO704550">
    <property type="protein sequence ID" value="CDG18635.1"/>
    <property type="molecule type" value="Genomic_DNA"/>
</dbReference>
<evidence type="ECO:0000313" key="6">
    <source>
        <dbReference type="Proteomes" id="UP000032721"/>
    </source>
</evidence>
<dbReference type="STRING" id="351671.XDD1_2936"/>